<evidence type="ECO:0000313" key="2">
    <source>
        <dbReference type="EMBL" id="WAX56277.1"/>
    </source>
</evidence>
<dbReference type="Proteomes" id="UP001164693">
    <property type="component" value="Chromosome"/>
</dbReference>
<name>A0ABY7JUQ8_9ACTN</name>
<dbReference type="InterPro" id="IPR023606">
    <property type="entry name" value="CoA-Trfase_III_dom_1_sf"/>
</dbReference>
<dbReference type="RefSeq" id="WP_269442809.1">
    <property type="nucleotide sequence ID" value="NZ_CP097463.1"/>
</dbReference>
<dbReference type="InterPro" id="IPR050483">
    <property type="entry name" value="CoA-transferase_III_domain"/>
</dbReference>
<dbReference type="PANTHER" id="PTHR48207:SF3">
    <property type="entry name" value="SUCCINATE--HYDROXYMETHYLGLUTARATE COA-TRANSFERASE"/>
    <property type="match status" value="1"/>
</dbReference>
<proteinExistence type="predicted"/>
<sequence length="403" mass="43108">MRPDDSARAPLPAPLAGVTVLDLGRVISGPLCSLTLAELGATVIRVEKPGGDSSWQLPPFLHEDGSIDDDRRGPRDIALSHAKRDHGKLSVELDYTSPEGRERLLRLVGTADVLVENFRPDVMAALGLGYDVLSAANPRLIHCSITGYGHDGPFRERHGMALLVAAMSGAIAKTGFPDGAPVAPGFPVADHAASVYAVVAILAALRQRDAHGVGQFVDVSMFDVMTNLLWDEPLDQYEDEGYPHRTGNTDLRGAPLNVYPSADGWVVVMGLSQAHFDRLCGVLGRPELAARYPDLAARVAAAEQIDEAIADWTRTLPTDELVRRLDAIDVPSAPVNVPWTTRTHAQTEARGMLVELSHSATPGAAARYRAARIPIAMSRTALGASGAVRPLGADTREVLDELD</sequence>
<dbReference type="InterPro" id="IPR044855">
    <property type="entry name" value="CoA-Trfase_III_dom3_sf"/>
</dbReference>
<dbReference type="GO" id="GO:0016740">
    <property type="term" value="F:transferase activity"/>
    <property type="evidence" value="ECO:0007669"/>
    <property type="project" value="UniProtKB-KW"/>
</dbReference>
<evidence type="ECO:0000313" key="3">
    <source>
        <dbReference type="Proteomes" id="UP001164693"/>
    </source>
</evidence>
<dbReference type="Pfam" id="PF02515">
    <property type="entry name" value="CoA_transf_3"/>
    <property type="match status" value="1"/>
</dbReference>
<dbReference type="Gene3D" id="3.40.50.10540">
    <property type="entry name" value="Crotonobetainyl-coa:carnitine coa-transferase, domain 1"/>
    <property type="match status" value="1"/>
</dbReference>
<protein>
    <submittedName>
        <fullName evidence="2">CoA transferase</fullName>
    </submittedName>
</protein>
<keyword evidence="1 2" id="KW-0808">Transferase</keyword>
<evidence type="ECO:0000256" key="1">
    <source>
        <dbReference type="ARBA" id="ARBA00022679"/>
    </source>
</evidence>
<dbReference type="EMBL" id="CP097463">
    <property type="protein sequence ID" value="WAX56277.1"/>
    <property type="molecule type" value="Genomic_DNA"/>
</dbReference>
<organism evidence="2 3">
    <name type="scientific">Jatrophihabitans cynanchi</name>
    <dbReference type="NCBI Taxonomy" id="2944128"/>
    <lineage>
        <taxon>Bacteria</taxon>
        <taxon>Bacillati</taxon>
        <taxon>Actinomycetota</taxon>
        <taxon>Actinomycetes</taxon>
        <taxon>Jatrophihabitantales</taxon>
        <taxon>Jatrophihabitantaceae</taxon>
        <taxon>Jatrophihabitans</taxon>
    </lineage>
</organism>
<reference evidence="2" key="1">
    <citation type="submission" date="2022-05" db="EMBL/GenBank/DDBJ databases">
        <title>Jatrophihabitans sp. SB3-54 whole genome sequence.</title>
        <authorList>
            <person name="Suh M.K."/>
            <person name="Eom M.K."/>
            <person name="Kim J.S."/>
            <person name="Kim H.S."/>
            <person name="Do H.E."/>
            <person name="Shin Y.K."/>
            <person name="Lee J.-S."/>
        </authorList>
    </citation>
    <scope>NUCLEOTIDE SEQUENCE</scope>
    <source>
        <strain evidence="2">SB3-54</strain>
    </source>
</reference>
<dbReference type="Gene3D" id="3.30.1540.10">
    <property type="entry name" value="formyl-coa transferase, domain 3"/>
    <property type="match status" value="1"/>
</dbReference>
<dbReference type="PANTHER" id="PTHR48207">
    <property type="entry name" value="SUCCINATE--HYDROXYMETHYLGLUTARATE COA-TRANSFERASE"/>
    <property type="match status" value="1"/>
</dbReference>
<keyword evidence="3" id="KW-1185">Reference proteome</keyword>
<gene>
    <name evidence="2" type="ORF">M6B22_17310</name>
</gene>
<dbReference type="InterPro" id="IPR003673">
    <property type="entry name" value="CoA-Trfase_fam_III"/>
</dbReference>
<dbReference type="SUPFAM" id="SSF89796">
    <property type="entry name" value="CoA-transferase family III (CaiB/BaiF)"/>
    <property type="match status" value="1"/>
</dbReference>
<accession>A0ABY7JUQ8</accession>